<gene>
    <name evidence="1" type="ORF">D0907_02590</name>
    <name evidence="2" type="ORF">SAMN04487854_1058</name>
</gene>
<dbReference type="Proteomes" id="UP000183805">
    <property type="component" value="Unassembled WGS sequence"/>
</dbReference>
<dbReference type="AlphaFoldDB" id="A0AAD0WB99"/>
<dbReference type="EMBL" id="CP032090">
    <property type="protein sequence ID" value="AXV64238.1"/>
    <property type="molecule type" value="Genomic_DNA"/>
</dbReference>
<organism evidence="1 4">
    <name type="scientific">Pseudoalteromonas lipolytica</name>
    <dbReference type="NCBI Taxonomy" id="570156"/>
    <lineage>
        <taxon>Bacteria</taxon>
        <taxon>Pseudomonadati</taxon>
        <taxon>Pseudomonadota</taxon>
        <taxon>Gammaproteobacteria</taxon>
        <taxon>Alteromonadales</taxon>
        <taxon>Pseudoalteromonadaceae</taxon>
        <taxon>Pseudoalteromonas</taxon>
    </lineage>
</organism>
<evidence type="ECO:0000313" key="3">
    <source>
        <dbReference type="Proteomes" id="UP000183805"/>
    </source>
</evidence>
<accession>A0AAD0WB99</accession>
<dbReference type="GeneID" id="99504330"/>
<dbReference type="KEGG" id="pdj:D0907_02590"/>
<proteinExistence type="predicted"/>
<dbReference type="RefSeq" id="WP_036971241.1">
    <property type="nucleotide sequence ID" value="NZ_CP032090.1"/>
</dbReference>
<dbReference type="Proteomes" id="UP000264605">
    <property type="component" value="Chromosome"/>
</dbReference>
<evidence type="ECO:0000313" key="1">
    <source>
        <dbReference type="EMBL" id="AXV64238.1"/>
    </source>
</evidence>
<keyword evidence="3" id="KW-1185">Reference proteome</keyword>
<reference evidence="1 4" key="2">
    <citation type="submission" date="2018-08" db="EMBL/GenBank/DDBJ databases">
        <title>Draft genome sequence of Pseudoalteromonas donghaensis HJ51.</title>
        <authorList>
            <person name="Oh J."/>
            <person name="Roh D."/>
        </authorList>
    </citation>
    <scope>NUCLEOTIDE SEQUENCE [LARGE SCALE GENOMIC DNA]</scope>
    <source>
        <strain evidence="1 4">HJ51</strain>
    </source>
</reference>
<dbReference type="InterPro" id="IPR007420">
    <property type="entry name" value="DUF465"/>
</dbReference>
<dbReference type="Pfam" id="PF04325">
    <property type="entry name" value="DUF465"/>
    <property type="match status" value="1"/>
</dbReference>
<protein>
    <submittedName>
        <fullName evidence="1">DUF465 domain-containing protein</fullName>
    </submittedName>
</protein>
<reference evidence="2 3" key="1">
    <citation type="submission" date="2016-10" db="EMBL/GenBank/DDBJ databases">
        <authorList>
            <person name="Varghese N."/>
            <person name="Submissions S."/>
        </authorList>
    </citation>
    <scope>NUCLEOTIDE SEQUENCE [LARGE SCALE GENOMIC DNA]</scope>
    <source>
        <strain evidence="2 3">CGMCC 1.8499</strain>
    </source>
</reference>
<sequence length="80" mass="9490">MLGEKHSLLNEFPEFNELIHNLAKSDAHFKNTMQRYDDMDKEIRELELNSSPIDDSEMHEKKHQRAALKDELYDFLKAKA</sequence>
<dbReference type="InterPro" id="IPR038444">
    <property type="entry name" value="DUF465_sf"/>
</dbReference>
<evidence type="ECO:0000313" key="2">
    <source>
        <dbReference type="EMBL" id="SFT57065.1"/>
    </source>
</evidence>
<dbReference type="EMBL" id="FPAZ01000005">
    <property type="protein sequence ID" value="SFT57065.1"/>
    <property type="molecule type" value="Genomic_DNA"/>
</dbReference>
<name>A0AAD0WB99_9GAMM</name>
<evidence type="ECO:0000313" key="4">
    <source>
        <dbReference type="Proteomes" id="UP000264605"/>
    </source>
</evidence>
<dbReference type="Gene3D" id="6.10.280.50">
    <property type="match status" value="1"/>
</dbReference>